<comment type="catalytic activity">
    <reaction evidence="11">
        <text>Fe(II)-heme o + 2 A + H2O = Fe(II)-heme a + 2 AH2</text>
        <dbReference type="Rhea" id="RHEA:63388"/>
        <dbReference type="ChEBI" id="CHEBI:13193"/>
        <dbReference type="ChEBI" id="CHEBI:15377"/>
        <dbReference type="ChEBI" id="CHEBI:17499"/>
        <dbReference type="ChEBI" id="CHEBI:60530"/>
        <dbReference type="ChEBI" id="CHEBI:61715"/>
        <dbReference type="EC" id="1.17.99.9"/>
    </reaction>
    <physiologicalReaction direction="left-to-right" evidence="11">
        <dbReference type="Rhea" id="RHEA:63389"/>
    </physiologicalReaction>
</comment>
<keyword evidence="9 12" id="KW-0472">Membrane</keyword>
<evidence type="ECO:0000313" key="13">
    <source>
        <dbReference type="EMBL" id="MCW3475991.1"/>
    </source>
</evidence>
<feature type="transmembrane region" description="Helical" evidence="12">
    <location>
        <begin position="111"/>
        <end position="129"/>
    </location>
</feature>
<keyword evidence="6 12" id="KW-0560">Oxidoreductase</keyword>
<feature type="binding site" description="axial binding residue" evidence="12">
    <location>
        <position position="336"/>
    </location>
    <ligand>
        <name>heme</name>
        <dbReference type="ChEBI" id="CHEBI:30413"/>
    </ligand>
    <ligandPart>
        <name>Fe</name>
        <dbReference type="ChEBI" id="CHEBI:18248"/>
    </ligandPart>
</feature>
<evidence type="ECO:0000256" key="10">
    <source>
        <dbReference type="ARBA" id="ARBA00044501"/>
    </source>
</evidence>
<dbReference type="PANTHER" id="PTHR23289:SF2">
    <property type="entry name" value="CYTOCHROME C OXIDASE ASSEMBLY PROTEIN COX15 HOMOLOG"/>
    <property type="match status" value="1"/>
</dbReference>
<dbReference type="GO" id="GO:0120547">
    <property type="term" value="F:heme A synthase activity"/>
    <property type="evidence" value="ECO:0007669"/>
    <property type="project" value="UniProtKB-EC"/>
</dbReference>
<keyword evidence="8 12" id="KW-0350">Heme biosynthesis</keyword>
<evidence type="ECO:0000256" key="3">
    <source>
        <dbReference type="ARBA" id="ARBA00022692"/>
    </source>
</evidence>
<evidence type="ECO:0000256" key="7">
    <source>
        <dbReference type="ARBA" id="ARBA00023004"/>
    </source>
</evidence>
<reference evidence="13" key="2">
    <citation type="submission" date="2022-10" db="EMBL/GenBank/DDBJ databases">
        <authorList>
            <person name="Trinh H.N."/>
        </authorList>
    </citation>
    <scope>NUCLEOTIDE SEQUENCE</scope>
    <source>
        <strain evidence="13">RN2-1</strain>
    </source>
</reference>
<dbReference type="GO" id="GO:0006784">
    <property type="term" value="P:heme A biosynthetic process"/>
    <property type="evidence" value="ECO:0007669"/>
    <property type="project" value="UniProtKB-UniRule"/>
</dbReference>
<feature type="transmembrane region" description="Helical" evidence="12">
    <location>
        <begin position="26"/>
        <end position="47"/>
    </location>
</feature>
<dbReference type="Pfam" id="PF02628">
    <property type="entry name" value="COX15-CtaA"/>
    <property type="match status" value="1"/>
</dbReference>
<evidence type="ECO:0000256" key="9">
    <source>
        <dbReference type="ARBA" id="ARBA00023136"/>
    </source>
</evidence>
<dbReference type="GO" id="GO:0016653">
    <property type="term" value="F:oxidoreductase activity, acting on NAD(P)H, heme protein as acceptor"/>
    <property type="evidence" value="ECO:0007669"/>
    <property type="project" value="TreeGrafter"/>
</dbReference>
<comment type="function">
    <text evidence="12">Catalyzes the conversion of heme O to heme A by two successive hydroxylations of the methyl group at C8. The first hydroxylation forms heme I, the second hydroxylation results in an unstable dihydroxymethyl group, which spontaneously dehydrates, resulting in the formyl group of heme A.</text>
</comment>
<feature type="transmembrane region" description="Helical" evidence="12">
    <location>
        <begin position="176"/>
        <end position="197"/>
    </location>
</feature>
<evidence type="ECO:0000313" key="14">
    <source>
        <dbReference type="Proteomes" id="UP001165679"/>
    </source>
</evidence>
<keyword evidence="5 12" id="KW-1133">Transmembrane helix</keyword>
<name>A0AA41YNX5_9PROT</name>
<feature type="transmembrane region" description="Helical" evidence="12">
    <location>
        <begin position="217"/>
        <end position="237"/>
    </location>
</feature>
<keyword evidence="7 12" id="KW-0408">Iron</keyword>
<dbReference type="GO" id="GO:0005886">
    <property type="term" value="C:plasma membrane"/>
    <property type="evidence" value="ECO:0007669"/>
    <property type="project" value="UniProtKB-SubCell"/>
</dbReference>
<evidence type="ECO:0000256" key="4">
    <source>
        <dbReference type="ARBA" id="ARBA00022723"/>
    </source>
</evidence>
<accession>A0AA41YNX5</accession>
<evidence type="ECO:0000256" key="5">
    <source>
        <dbReference type="ARBA" id="ARBA00022989"/>
    </source>
</evidence>
<comment type="cofactor">
    <cofactor evidence="1 12">
        <name>heme b</name>
        <dbReference type="ChEBI" id="CHEBI:60344"/>
    </cofactor>
</comment>
<feature type="transmembrane region" description="Helical" evidence="12">
    <location>
        <begin position="141"/>
        <end position="164"/>
    </location>
</feature>
<comment type="subunit">
    <text evidence="12">Interacts with CtaB.</text>
</comment>
<dbReference type="Proteomes" id="UP001165679">
    <property type="component" value="Unassembled WGS sequence"/>
</dbReference>
<comment type="subcellular location">
    <subcellularLocation>
        <location evidence="12">Cell membrane</location>
        <topology evidence="12">Multi-pass membrane protein</topology>
    </subcellularLocation>
    <subcellularLocation>
        <location evidence="2">Membrane</location>
        <topology evidence="2">Multi-pass membrane protein</topology>
    </subcellularLocation>
</comment>
<dbReference type="GO" id="GO:0046872">
    <property type="term" value="F:metal ion binding"/>
    <property type="evidence" value="ECO:0007669"/>
    <property type="project" value="UniProtKB-KW"/>
</dbReference>
<evidence type="ECO:0000256" key="1">
    <source>
        <dbReference type="ARBA" id="ARBA00001970"/>
    </source>
</evidence>
<evidence type="ECO:0000256" key="11">
    <source>
        <dbReference type="ARBA" id="ARBA00048044"/>
    </source>
</evidence>
<feature type="transmembrane region" description="Helical" evidence="12">
    <location>
        <begin position="277"/>
        <end position="294"/>
    </location>
</feature>
<proteinExistence type="inferred from homology"/>
<comment type="similarity">
    <text evidence="12">Belongs to the COX15/CtaA family. Type 2 subfamily.</text>
</comment>
<keyword evidence="4 12" id="KW-0479">Metal-binding</keyword>
<comment type="caution">
    <text evidence="13">The sequence shown here is derived from an EMBL/GenBank/DDBJ whole genome shotgun (WGS) entry which is preliminary data.</text>
</comment>
<feature type="transmembrane region" description="Helical" evidence="12">
    <location>
        <begin position="301"/>
        <end position="328"/>
    </location>
</feature>
<comment type="pathway">
    <text evidence="10 12">Porphyrin-containing compound metabolism; heme A biosynthesis; heme A from heme O: step 1/1.</text>
</comment>
<organism evidence="13 14">
    <name type="scientific">Limobrevibacterium gyesilva</name>
    <dbReference type="NCBI Taxonomy" id="2991712"/>
    <lineage>
        <taxon>Bacteria</taxon>
        <taxon>Pseudomonadati</taxon>
        <taxon>Pseudomonadota</taxon>
        <taxon>Alphaproteobacteria</taxon>
        <taxon>Acetobacterales</taxon>
        <taxon>Acetobacteraceae</taxon>
        <taxon>Limobrevibacterium</taxon>
    </lineage>
</organism>
<keyword evidence="3 12" id="KW-0812">Transmembrane</keyword>
<evidence type="ECO:0000256" key="2">
    <source>
        <dbReference type="ARBA" id="ARBA00004141"/>
    </source>
</evidence>
<dbReference type="RefSeq" id="WP_264714728.1">
    <property type="nucleotide sequence ID" value="NZ_JAPDNT010000014.1"/>
</dbReference>
<dbReference type="AlphaFoldDB" id="A0AA41YNX5"/>
<evidence type="ECO:0000256" key="8">
    <source>
        <dbReference type="ARBA" id="ARBA00023133"/>
    </source>
</evidence>
<gene>
    <name evidence="12" type="primary">ctaA</name>
    <name evidence="13" type="ORF">OL599_15540</name>
</gene>
<dbReference type="EC" id="1.17.99.9" evidence="12"/>
<sequence>MPFDDRNFPAAAAGAPDAALRNRRLVATWLFSVCAMIWVMIALGGATRLTGSGLSIMEWAPLSGTLPPLSEAEWQRLYGLYQQIPQYELLNKGFGIDGFKQIFWLEWTHRLWGRLIGVVFLLPLIVLAVRGAIGRHLVPRLALLFALGGLQGAVGWFMVASGFFPDSTTVSPYRLVVHLTLALVLYVAILWTGLSVLRPVRVLSGTPGLRRLVKLSVVLVSLTILAGGFVAGLRAGLDYNTFPLMDGRLVPEGYARLVPFLRNLTENVAAVQFDHRLLATVTALVALATLAAGLRARVTGLALGALLALGVAVAAQYALGVATLLLVVPPALGTAHQAVAVLVLTAAIVSLHALRRVS</sequence>
<feature type="binding site" description="axial binding residue" evidence="12">
    <location>
        <position position="275"/>
    </location>
    <ligand>
        <name>heme</name>
        <dbReference type="ChEBI" id="CHEBI:30413"/>
    </ligand>
    <ligandPart>
        <name>Fe</name>
        <dbReference type="ChEBI" id="CHEBI:18248"/>
    </ligandPart>
</feature>
<evidence type="ECO:0000256" key="12">
    <source>
        <dbReference type="HAMAP-Rule" id="MF_01665"/>
    </source>
</evidence>
<dbReference type="PANTHER" id="PTHR23289">
    <property type="entry name" value="CYTOCHROME C OXIDASE ASSEMBLY PROTEIN COX15"/>
    <property type="match status" value="1"/>
</dbReference>
<dbReference type="InterPro" id="IPR023754">
    <property type="entry name" value="HemeA_Synthase_type2"/>
</dbReference>
<dbReference type="HAMAP" id="MF_01665">
    <property type="entry name" value="HemeA_synth_type2"/>
    <property type="match status" value="1"/>
</dbReference>
<evidence type="ECO:0000256" key="6">
    <source>
        <dbReference type="ARBA" id="ARBA00023002"/>
    </source>
</evidence>
<dbReference type="EMBL" id="JAPDNT010000014">
    <property type="protein sequence ID" value="MCW3475991.1"/>
    <property type="molecule type" value="Genomic_DNA"/>
</dbReference>
<reference evidence="13" key="1">
    <citation type="submission" date="2022-09" db="EMBL/GenBank/DDBJ databases">
        <title>Rhodovastum sp. nov. RN2-1 isolated from soil in Seongnam, South Korea.</title>
        <authorList>
            <person name="Le N.T."/>
        </authorList>
    </citation>
    <scope>NUCLEOTIDE SEQUENCE</scope>
    <source>
        <strain evidence="13">RN2-1</strain>
    </source>
</reference>
<dbReference type="InterPro" id="IPR003780">
    <property type="entry name" value="COX15/CtaA_fam"/>
</dbReference>
<feature type="transmembrane region" description="Helical" evidence="12">
    <location>
        <begin position="334"/>
        <end position="354"/>
    </location>
</feature>
<keyword evidence="12" id="KW-1003">Cell membrane</keyword>
<protein>
    <recommendedName>
        <fullName evidence="12">Heme A synthase</fullName>
        <shortName evidence="12">HAS</shortName>
        <ecNumber evidence="12">1.17.99.9</ecNumber>
    </recommendedName>
    <alternativeName>
        <fullName evidence="12">Cytochrome aa3-controlling protein</fullName>
    </alternativeName>
</protein>
<keyword evidence="14" id="KW-1185">Reference proteome</keyword>